<sequence length="245" mass="27602">MFSNRIANSARFLQMPIESQLLYFHMILRADDDGVVESYPVMKLLGVTPDNFKILVVKRFIEQLNEDQVIIICDWLEHNRIRADRKKDSIYKHLIPKETILLEPKPRSDVKDNSNRIGGQSTGSVSKGSIGKGSIGKGSIGKGRDTSNDKSLQTTNQLIELFKPLNPVTYKKWYSNTTQRKAVERLNAILGEKLEIAINTAIQANSLPYAPTITTPLQLEEKLSALRAFVLKEQLLKKGKQIIGL</sequence>
<protein>
    <submittedName>
        <fullName evidence="2">Uncharacterized protein</fullName>
    </submittedName>
</protein>
<evidence type="ECO:0000313" key="2">
    <source>
        <dbReference type="EMBL" id="QJI03074.1"/>
    </source>
</evidence>
<accession>A0A6M3Y213</accession>
<feature type="compositionally biased region" description="Basic and acidic residues" evidence="1">
    <location>
        <begin position="105"/>
        <end position="114"/>
    </location>
</feature>
<feature type="compositionally biased region" description="Gly residues" evidence="1">
    <location>
        <begin position="130"/>
        <end position="141"/>
    </location>
</feature>
<reference evidence="2" key="1">
    <citation type="submission" date="2020-03" db="EMBL/GenBank/DDBJ databases">
        <title>The deep terrestrial virosphere.</title>
        <authorList>
            <person name="Holmfeldt K."/>
            <person name="Nilsson E."/>
            <person name="Simone D."/>
            <person name="Lopez-Fernandez M."/>
            <person name="Wu X."/>
            <person name="de Brujin I."/>
            <person name="Lundin D."/>
            <person name="Andersson A."/>
            <person name="Bertilsson S."/>
            <person name="Dopson M."/>
        </authorList>
    </citation>
    <scope>NUCLEOTIDE SEQUENCE</scope>
    <source>
        <strain evidence="2">TM448B04028</strain>
    </source>
</reference>
<gene>
    <name evidence="2" type="ORF">TM448B04028_0003</name>
</gene>
<proteinExistence type="predicted"/>
<dbReference type="EMBL" id="MT145056">
    <property type="protein sequence ID" value="QJI03074.1"/>
    <property type="molecule type" value="Genomic_DNA"/>
</dbReference>
<evidence type="ECO:0000256" key="1">
    <source>
        <dbReference type="SAM" id="MobiDB-lite"/>
    </source>
</evidence>
<name>A0A6M3Y213_9ZZZZ</name>
<organism evidence="2">
    <name type="scientific">viral metagenome</name>
    <dbReference type="NCBI Taxonomy" id="1070528"/>
    <lineage>
        <taxon>unclassified sequences</taxon>
        <taxon>metagenomes</taxon>
        <taxon>organismal metagenomes</taxon>
    </lineage>
</organism>
<feature type="region of interest" description="Disordered" evidence="1">
    <location>
        <begin position="105"/>
        <end position="150"/>
    </location>
</feature>
<dbReference type="AlphaFoldDB" id="A0A6M3Y213"/>